<dbReference type="SMART" id="SM00052">
    <property type="entry name" value="EAL"/>
    <property type="match status" value="1"/>
</dbReference>
<sequence length="610" mass="69399">MDEQQFSLPNTDILIVDDKVENLDFLAQMLREHNYKVRLATNAKIAFKSAKVAPPNLVLLDINMPGMNGYELCRLLKKEANTQDIPIIFLSASGQTFNKVEAFTAGGVDYITKPFDISEVIIRIENQLKLKLAQAEIVKLNFSLEQKIQERTAQLQAEIQKRERAQAKLLRMALHDSLTDLPNRSWFLQQLKQELDKTQQQPDYQFAVICFDCDNFKVINDSLGHGVGDSLLKAIPSRLECCLPQDSFMARLGGDEFIILLPHIGSLATAITTTYKIQQEFTAPFSVGKREICLNFSIGIVLGTAEYDQPEKILRNADLAMYQAKALGKAQYQVYNQQMHQRAVERLQLEIDLRNALKNNEFTLHYQPIICLKTGHIIGFESLVRWQHPQLGMISPGKFIPVAEETGLIIPLGIWVLQEACRQIKVWQQKYDSFISLTVNVNVAVQQFSYSRLIQEIDKILEETQLPSSCLKLEITESAIMENSDSAHAILQELRDRNIKICIDDFGTGYSSLSYLHQFPVDNLKIDRSFISRIKSVDEPNKVIDAIVNLAHYLDISVTAEGIETQEQLDYARNVNCEYAQGYFFFKPLNAEAVEAMQLLNQKKPLFLNV</sequence>
<dbReference type="Gene3D" id="3.40.50.2300">
    <property type="match status" value="1"/>
</dbReference>
<accession>A0A563W1B4</accession>
<proteinExistence type="predicted"/>
<dbReference type="InterPro" id="IPR035919">
    <property type="entry name" value="EAL_sf"/>
</dbReference>
<evidence type="ECO:0000259" key="2">
    <source>
        <dbReference type="PROSITE" id="PS50110"/>
    </source>
</evidence>
<dbReference type="CDD" id="cd01949">
    <property type="entry name" value="GGDEF"/>
    <property type="match status" value="1"/>
</dbReference>
<dbReference type="InterPro" id="IPR001789">
    <property type="entry name" value="Sig_transdc_resp-reg_receiver"/>
</dbReference>
<dbReference type="EMBL" id="CAACVJ010000545">
    <property type="protein sequence ID" value="VEP17333.1"/>
    <property type="molecule type" value="Genomic_DNA"/>
</dbReference>
<dbReference type="FunFam" id="3.20.20.450:FF:000001">
    <property type="entry name" value="Cyclic di-GMP phosphodiesterase yahA"/>
    <property type="match status" value="1"/>
</dbReference>
<dbReference type="SMART" id="SM00448">
    <property type="entry name" value="REC"/>
    <property type="match status" value="1"/>
</dbReference>
<reference evidence="5 6" key="1">
    <citation type="submission" date="2019-01" db="EMBL/GenBank/DDBJ databases">
        <authorList>
            <person name="Brito A."/>
        </authorList>
    </citation>
    <scope>NUCLEOTIDE SEQUENCE [LARGE SCALE GENOMIC DNA]</scope>
    <source>
        <strain evidence="5">1</strain>
    </source>
</reference>
<feature type="domain" description="GGDEF" evidence="4">
    <location>
        <begin position="204"/>
        <end position="337"/>
    </location>
</feature>
<dbReference type="AlphaFoldDB" id="A0A563W1B4"/>
<dbReference type="Proteomes" id="UP000320055">
    <property type="component" value="Unassembled WGS sequence"/>
</dbReference>
<keyword evidence="1" id="KW-0597">Phosphoprotein</keyword>
<dbReference type="PROSITE" id="PS50887">
    <property type="entry name" value="GGDEF"/>
    <property type="match status" value="1"/>
</dbReference>
<dbReference type="PANTHER" id="PTHR33121:SF70">
    <property type="entry name" value="SIGNALING PROTEIN YKOW"/>
    <property type="match status" value="1"/>
</dbReference>
<dbReference type="InterPro" id="IPR001633">
    <property type="entry name" value="EAL_dom"/>
</dbReference>
<feature type="modified residue" description="4-aspartylphosphate" evidence="1">
    <location>
        <position position="61"/>
    </location>
</feature>
<evidence type="ECO:0000256" key="1">
    <source>
        <dbReference type="PROSITE-ProRule" id="PRU00169"/>
    </source>
</evidence>
<dbReference type="InterPro" id="IPR043128">
    <property type="entry name" value="Rev_trsase/Diguanyl_cyclase"/>
</dbReference>
<dbReference type="PROSITE" id="PS50110">
    <property type="entry name" value="RESPONSE_REGULATORY"/>
    <property type="match status" value="1"/>
</dbReference>
<organism evidence="5 6">
    <name type="scientific">Hyella patelloides LEGE 07179</name>
    <dbReference type="NCBI Taxonomy" id="945734"/>
    <lineage>
        <taxon>Bacteria</taxon>
        <taxon>Bacillati</taxon>
        <taxon>Cyanobacteriota</taxon>
        <taxon>Cyanophyceae</taxon>
        <taxon>Pleurocapsales</taxon>
        <taxon>Hyellaceae</taxon>
        <taxon>Hyella</taxon>
    </lineage>
</organism>
<dbReference type="InterPro" id="IPR050706">
    <property type="entry name" value="Cyclic-di-GMP_PDE-like"/>
</dbReference>
<dbReference type="PANTHER" id="PTHR33121">
    <property type="entry name" value="CYCLIC DI-GMP PHOSPHODIESTERASE PDEF"/>
    <property type="match status" value="1"/>
</dbReference>
<dbReference type="CDD" id="cd19920">
    <property type="entry name" value="REC_PA4781-like"/>
    <property type="match status" value="1"/>
</dbReference>
<dbReference type="SUPFAM" id="SSF52172">
    <property type="entry name" value="CheY-like"/>
    <property type="match status" value="1"/>
</dbReference>
<dbReference type="Pfam" id="PF00072">
    <property type="entry name" value="Response_reg"/>
    <property type="match status" value="1"/>
</dbReference>
<keyword evidence="6" id="KW-1185">Reference proteome</keyword>
<protein>
    <submittedName>
        <fullName evidence="5">Two-component response regulator</fullName>
    </submittedName>
</protein>
<dbReference type="GO" id="GO:0071111">
    <property type="term" value="F:cyclic-guanylate-specific phosphodiesterase activity"/>
    <property type="evidence" value="ECO:0007669"/>
    <property type="project" value="InterPro"/>
</dbReference>
<dbReference type="SMART" id="SM00267">
    <property type="entry name" value="GGDEF"/>
    <property type="match status" value="1"/>
</dbReference>
<feature type="domain" description="EAL" evidence="3">
    <location>
        <begin position="346"/>
        <end position="602"/>
    </location>
</feature>
<dbReference type="InterPro" id="IPR029787">
    <property type="entry name" value="Nucleotide_cyclase"/>
</dbReference>
<name>A0A563W1B4_9CYAN</name>
<evidence type="ECO:0000313" key="5">
    <source>
        <dbReference type="EMBL" id="VEP17333.1"/>
    </source>
</evidence>
<dbReference type="PROSITE" id="PS50883">
    <property type="entry name" value="EAL"/>
    <property type="match status" value="1"/>
</dbReference>
<gene>
    <name evidence="5" type="ORF">H1P_590025</name>
</gene>
<dbReference type="InterPro" id="IPR011006">
    <property type="entry name" value="CheY-like_superfamily"/>
</dbReference>
<evidence type="ECO:0000313" key="6">
    <source>
        <dbReference type="Proteomes" id="UP000320055"/>
    </source>
</evidence>
<evidence type="ECO:0000259" key="4">
    <source>
        <dbReference type="PROSITE" id="PS50887"/>
    </source>
</evidence>
<dbReference type="Gene3D" id="3.20.20.450">
    <property type="entry name" value="EAL domain"/>
    <property type="match status" value="1"/>
</dbReference>
<dbReference type="GO" id="GO:0000160">
    <property type="term" value="P:phosphorelay signal transduction system"/>
    <property type="evidence" value="ECO:0007669"/>
    <property type="project" value="InterPro"/>
</dbReference>
<feature type="domain" description="Response regulatory" evidence="2">
    <location>
        <begin position="12"/>
        <end position="128"/>
    </location>
</feature>
<dbReference type="SUPFAM" id="SSF141868">
    <property type="entry name" value="EAL domain-like"/>
    <property type="match status" value="1"/>
</dbReference>
<dbReference type="Gene3D" id="3.30.70.270">
    <property type="match status" value="1"/>
</dbReference>
<dbReference type="RefSeq" id="WP_144867029.1">
    <property type="nucleotide sequence ID" value="NZ_LR213818.1"/>
</dbReference>
<dbReference type="SUPFAM" id="SSF55073">
    <property type="entry name" value="Nucleotide cyclase"/>
    <property type="match status" value="1"/>
</dbReference>
<dbReference type="Pfam" id="PF00563">
    <property type="entry name" value="EAL"/>
    <property type="match status" value="1"/>
</dbReference>
<dbReference type="InterPro" id="IPR000160">
    <property type="entry name" value="GGDEF_dom"/>
</dbReference>
<dbReference type="CDD" id="cd01948">
    <property type="entry name" value="EAL"/>
    <property type="match status" value="1"/>
</dbReference>
<dbReference type="NCBIfam" id="TIGR00254">
    <property type="entry name" value="GGDEF"/>
    <property type="match status" value="1"/>
</dbReference>
<evidence type="ECO:0000259" key="3">
    <source>
        <dbReference type="PROSITE" id="PS50883"/>
    </source>
</evidence>
<dbReference type="Pfam" id="PF00990">
    <property type="entry name" value="GGDEF"/>
    <property type="match status" value="1"/>
</dbReference>
<dbReference type="OrthoDB" id="425396at2"/>